<gene>
    <name evidence="2" type="ORF">HID58_095143</name>
</gene>
<keyword evidence="3" id="KW-1185">Reference proteome</keyword>
<evidence type="ECO:0000313" key="3">
    <source>
        <dbReference type="Proteomes" id="UP000824890"/>
    </source>
</evidence>
<dbReference type="Proteomes" id="UP000824890">
    <property type="component" value="Unassembled WGS sequence"/>
</dbReference>
<sequence>MKPNGKSPLIKHTDKTNVSSTKAVSGDPTLKKTKRQGGSPTPTPPPKLVSPPPNLSPAILYKETNGKAVVSSPRADEVVLKDTETKLAE</sequence>
<dbReference type="EMBL" id="JAGKQM010001900">
    <property type="protein sequence ID" value="KAH0850891.1"/>
    <property type="molecule type" value="Genomic_DNA"/>
</dbReference>
<organism evidence="2 3">
    <name type="scientific">Brassica napus</name>
    <name type="common">Rape</name>
    <dbReference type="NCBI Taxonomy" id="3708"/>
    <lineage>
        <taxon>Eukaryota</taxon>
        <taxon>Viridiplantae</taxon>
        <taxon>Streptophyta</taxon>
        <taxon>Embryophyta</taxon>
        <taxon>Tracheophyta</taxon>
        <taxon>Spermatophyta</taxon>
        <taxon>Magnoliopsida</taxon>
        <taxon>eudicotyledons</taxon>
        <taxon>Gunneridae</taxon>
        <taxon>Pentapetalae</taxon>
        <taxon>rosids</taxon>
        <taxon>malvids</taxon>
        <taxon>Brassicales</taxon>
        <taxon>Brassicaceae</taxon>
        <taxon>Brassiceae</taxon>
        <taxon>Brassica</taxon>
    </lineage>
</organism>
<feature type="compositionally biased region" description="Pro residues" evidence="1">
    <location>
        <begin position="41"/>
        <end position="55"/>
    </location>
</feature>
<feature type="region of interest" description="Disordered" evidence="1">
    <location>
        <begin position="1"/>
        <end position="59"/>
    </location>
</feature>
<reference evidence="2 3" key="1">
    <citation type="submission" date="2021-05" db="EMBL/GenBank/DDBJ databases">
        <title>Genome Assembly of Synthetic Allotetraploid Brassica napus Reveals Homoeologous Exchanges between Subgenomes.</title>
        <authorList>
            <person name="Davis J.T."/>
        </authorList>
    </citation>
    <scope>NUCLEOTIDE SEQUENCE [LARGE SCALE GENOMIC DNA]</scope>
    <source>
        <strain evidence="3">cv. Da-Ae</strain>
        <tissue evidence="2">Seedling</tissue>
    </source>
</reference>
<name>A0ABQ7X4T2_BRANA</name>
<comment type="caution">
    <text evidence="2">The sequence shown here is derived from an EMBL/GenBank/DDBJ whole genome shotgun (WGS) entry which is preliminary data.</text>
</comment>
<protein>
    <submittedName>
        <fullName evidence="2">Uncharacterized protein</fullName>
    </submittedName>
</protein>
<evidence type="ECO:0000313" key="2">
    <source>
        <dbReference type="EMBL" id="KAH0850891.1"/>
    </source>
</evidence>
<evidence type="ECO:0000256" key="1">
    <source>
        <dbReference type="SAM" id="MobiDB-lite"/>
    </source>
</evidence>
<proteinExistence type="predicted"/>
<accession>A0ABQ7X4T2</accession>